<name>A0A0C1L6Z9_9BACT</name>
<evidence type="ECO:0000256" key="7">
    <source>
        <dbReference type="ARBA" id="ARBA00022989"/>
    </source>
</evidence>
<evidence type="ECO:0000256" key="6">
    <source>
        <dbReference type="ARBA" id="ARBA00022692"/>
    </source>
</evidence>
<evidence type="ECO:0000256" key="8">
    <source>
        <dbReference type="ARBA" id="ARBA00023032"/>
    </source>
</evidence>
<keyword evidence="5" id="KW-0028">Amino-acid biosynthesis</keyword>
<comment type="caution">
    <text evidence="11">The sequence shown here is derived from an EMBL/GenBank/DDBJ whole genome shotgun (WGS) entry which is preliminary data.</text>
</comment>
<evidence type="ECO:0000256" key="1">
    <source>
        <dbReference type="ARBA" id="ARBA00004141"/>
    </source>
</evidence>
<keyword evidence="4" id="KW-0997">Cell inner membrane</keyword>
<keyword evidence="8" id="KW-0764">Sulfate transport</keyword>
<reference evidence="11 12" key="1">
    <citation type="submission" date="2014-11" db="EMBL/GenBank/DDBJ databases">
        <title>Genome sequence of Flavihumibacter solisilvae 3-3.</title>
        <authorList>
            <person name="Zhou G."/>
            <person name="Li M."/>
            <person name="Wang G."/>
        </authorList>
    </citation>
    <scope>NUCLEOTIDE SEQUENCE [LARGE SCALE GENOMIC DNA]</scope>
    <source>
        <strain evidence="11 12">3-3</strain>
    </source>
</reference>
<dbReference type="STRING" id="1349421.OI18_06670"/>
<evidence type="ECO:0000256" key="4">
    <source>
        <dbReference type="ARBA" id="ARBA00022519"/>
    </source>
</evidence>
<evidence type="ECO:0000256" key="2">
    <source>
        <dbReference type="ARBA" id="ARBA00022448"/>
    </source>
</evidence>
<dbReference type="AlphaFoldDB" id="A0A0C1L6Z9"/>
<dbReference type="OrthoDB" id="9787566at2"/>
<accession>A0A0C1L6Z9</accession>
<evidence type="ECO:0000313" key="12">
    <source>
        <dbReference type="Proteomes" id="UP000031408"/>
    </source>
</evidence>
<dbReference type="GO" id="GO:0009675">
    <property type="term" value="F:high-affinity sulfate:proton symporter activity"/>
    <property type="evidence" value="ECO:0007669"/>
    <property type="project" value="TreeGrafter"/>
</dbReference>
<feature type="transmembrane region" description="Helical" evidence="10">
    <location>
        <begin position="149"/>
        <end position="170"/>
    </location>
</feature>
<keyword evidence="12" id="KW-1185">Reference proteome</keyword>
<keyword evidence="7 10" id="KW-1133">Transmembrane helix</keyword>
<feature type="transmembrane region" description="Helical" evidence="10">
    <location>
        <begin position="74"/>
        <end position="95"/>
    </location>
</feature>
<comment type="subcellular location">
    <subcellularLocation>
        <location evidence="1">Membrane</location>
        <topology evidence="1">Multi-pass membrane protein</topology>
    </subcellularLocation>
</comment>
<evidence type="ECO:0008006" key="13">
    <source>
        <dbReference type="Google" id="ProtNLM"/>
    </source>
</evidence>
<keyword evidence="2" id="KW-0813">Transport</keyword>
<organism evidence="11 12">
    <name type="scientific">Flavihumibacter solisilvae</name>
    <dbReference type="NCBI Taxonomy" id="1349421"/>
    <lineage>
        <taxon>Bacteria</taxon>
        <taxon>Pseudomonadati</taxon>
        <taxon>Bacteroidota</taxon>
        <taxon>Chitinophagia</taxon>
        <taxon>Chitinophagales</taxon>
        <taxon>Chitinophagaceae</taxon>
        <taxon>Flavihumibacter</taxon>
    </lineage>
</organism>
<evidence type="ECO:0000313" key="11">
    <source>
        <dbReference type="EMBL" id="KIC95291.1"/>
    </source>
</evidence>
<keyword evidence="3" id="KW-1003">Cell membrane</keyword>
<feature type="transmembrane region" description="Helical" evidence="10">
    <location>
        <begin position="24"/>
        <end position="47"/>
    </location>
</feature>
<dbReference type="Pfam" id="PF07264">
    <property type="entry name" value="EI24"/>
    <property type="match status" value="1"/>
</dbReference>
<feature type="transmembrane region" description="Helical" evidence="10">
    <location>
        <begin position="218"/>
        <end position="244"/>
    </location>
</feature>
<dbReference type="PANTHER" id="PTHR37468:SF1">
    <property type="entry name" value="SULFATE TRANSPORTER CYSZ"/>
    <property type="match status" value="1"/>
</dbReference>
<keyword evidence="6 10" id="KW-0812">Transmembrane</keyword>
<dbReference type="GO" id="GO:0019344">
    <property type="term" value="P:cysteine biosynthetic process"/>
    <property type="evidence" value="ECO:0007669"/>
    <property type="project" value="TreeGrafter"/>
</dbReference>
<dbReference type="Proteomes" id="UP000031408">
    <property type="component" value="Unassembled WGS sequence"/>
</dbReference>
<dbReference type="InterPro" id="IPR050480">
    <property type="entry name" value="CysZ-like"/>
</dbReference>
<evidence type="ECO:0000256" key="5">
    <source>
        <dbReference type="ARBA" id="ARBA00022605"/>
    </source>
</evidence>
<dbReference type="RefSeq" id="WP_039138297.1">
    <property type="nucleotide sequence ID" value="NZ_JSVC01000007.1"/>
</dbReference>
<dbReference type="InterPro" id="IPR059112">
    <property type="entry name" value="CysZ/EI24"/>
</dbReference>
<proteinExistence type="predicted"/>
<evidence type="ECO:0000256" key="3">
    <source>
        <dbReference type="ARBA" id="ARBA00022475"/>
    </source>
</evidence>
<dbReference type="PANTHER" id="PTHR37468">
    <property type="entry name" value="SULFATE TRANSPORTER CYSZ"/>
    <property type="match status" value="1"/>
</dbReference>
<dbReference type="GO" id="GO:0005886">
    <property type="term" value="C:plasma membrane"/>
    <property type="evidence" value="ECO:0007669"/>
    <property type="project" value="TreeGrafter"/>
</dbReference>
<evidence type="ECO:0000256" key="9">
    <source>
        <dbReference type="ARBA" id="ARBA00023136"/>
    </source>
</evidence>
<dbReference type="GO" id="GO:0000103">
    <property type="term" value="P:sulfate assimilation"/>
    <property type="evidence" value="ECO:0007669"/>
    <property type="project" value="TreeGrafter"/>
</dbReference>
<protein>
    <recommendedName>
        <fullName evidence="13">CysZ protein</fullName>
    </recommendedName>
</protein>
<keyword evidence="9 10" id="KW-0472">Membrane</keyword>
<sequence length="258" mass="30032">MLKEIIIAIECYIKAHNFIREHKLWRWIILPGILYMLLFVTGMYFFIISSNSAVNYLSNIIGIDRWLQEQKSPFLSFLFMMGNIMVRLLLVFFYFSLFKYIFLIIGSPLFAYLSEKTESIIEGRDFPFSFSQLMKDIVRGIRLALRNMLWQAVYTISILILSFIPVVGWVSPMLSLFSECYYYGFSMVDYSCERRRLSPAESIRFISDHKGLAIGNGLLFYLMHAVPVIGWILAPTYAVVAATLSVRQIEGVRQIEIR</sequence>
<gene>
    <name evidence="11" type="ORF">OI18_06670</name>
</gene>
<evidence type="ECO:0000256" key="10">
    <source>
        <dbReference type="SAM" id="Phobius"/>
    </source>
</evidence>
<dbReference type="EMBL" id="JSVC01000007">
    <property type="protein sequence ID" value="KIC95291.1"/>
    <property type="molecule type" value="Genomic_DNA"/>
</dbReference>